<sequence>MPPRSENEIASTESGHDRISALPDEAIHHVLGFLPAEEAVRTCVLARDWRHHWKSMHSLHISGTIRCFSSIWDDIVRLERLVDRVLLSRHVPLDECHVNIEELCDVGDAEVDSWIRHAVSKCHVRVLIVDIHPEVCSKIGGMPIVSGYLKRLELHYVELEDEILDLSSCTVLEDLRLSSCGIRATKISSHSVKTLVIATCTFWRSDCRTCISAPNTISLKLDNNYHATPLLECMPLLQTAYVRLFYIYHSYCQKSDDKFFNCGICEDCSATEEDNDGYMLLGGLSSATHLELIAPIVKFTNWKCPTFDKLKTLLLNEWCVAIDLGALLTILQHSPYLQKLTLQLNEGLKQTMIMEESYHTELSPAICKHLNIVEIKCTKVNERVYEIIKMLSTFDLQINIMRTSRPTDYFSFETKW</sequence>
<protein>
    <submittedName>
        <fullName evidence="1">Uncharacterized protein</fullName>
    </submittedName>
</protein>
<evidence type="ECO:0000313" key="2">
    <source>
        <dbReference type="Proteomes" id="UP001732700"/>
    </source>
</evidence>
<name>A0ACD5W4L7_AVESA</name>
<keyword evidence="2" id="KW-1185">Reference proteome</keyword>
<reference evidence="1" key="1">
    <citation type="submission" date="2021-05" db="EMBL/GenBank/DDBJ databases">
        <authorList>
            <person name="Scholz U."/>
            <person name="Mascher M."/>
            <person name="Fiebig A."/>
        </authorList>
    </citation>
    <scope>NUCLEOTIDE SEQUENCE [LARGE SCALE GENOMIC DNA]</scope>
</reference>
<accession>A0ACD5W4L7</accession>
<proteinExistence type="predicted"/>
<evidence type="ECO:0000313" key="1">
    <source>
        <dbReference type="EnsemblPlants" id="AVESA.00010b.r2.3DG0564420.1.CDS"/>
    </source>
</evidence>
<dbReference type="EnsemblPlants" id="AVESA.00010b.r2.3DG0564420.1">
    <property type="protein sequence ID" value="AVESA.00010b.r2.3DG0564420.1.CDS"/>
    <property type="gene ID" value="AVESA.00010b.r2.3DG0564420"/>
</dbReference>
<organism evidence="1 2">
    <name type="scientific">Avena sativa</name>
    <name type="common">Oat</name>
    <dbReference type="NCBI Taxonomy" id="4498"/>
    <lineage>
        <taxon>Eukaryota</taxon>
        <taxon>Viridiplantae</taxon>
        <taxon>Streptophyta</taxon>
        <taxon>Embryophyta</taxon>
        <taxon>Tracheophyta</taxon>
        <taxon>Spermatophyta</taxon>
        <taxon>Magnoliopsida</taxon>
        <taxon>Liliopsida</taxon>
        <taxon>Poales</taxon>
        <taxon>Poaceae</taxon>
        <taxon>BOP clade</taxon>
        <taxon>Pooideae</taxon>
        <taxon>Poodae</taxon>
        <taxon>Poeae</taxon>
        <taxon>Poeae Chloroplast Group 1 (Aveneae type)</taxon>
        <taxon>Aveninae</taxon>
        <taxon>Avena</taxon>
    </lineage>
</organism>
<reference evidence="1" key="2">
    <citation type="submission" date="2025-09" db="UniProtKB">
        <authorList>
            <consortium name="EnsemblPlants"/>
        </authorList>
    </citation>
    <scope>IDENTIFICATION</scope>
</reference>
<dbReference type="Proteomes" id="UP001732700">
    <property type="component" value="Chromosome 3D"/>
</dbReference>